<accession>A0ABQ3HSD2</accession>
<protein>
    <recommendedName>
        <fullName evidence="4">Tetratricopeptide repeat protein</fullName>
    </recommendedName>
</protein>
<reference evidence="3" key="1">
    <citation type="journal article" date="2019" name="Int. J. Syst. Evol. Microbiol.">
        <title>The Global Catalogue of Microorganisms (GCM) 10K type strain sequencing project: providing services to taxonomists for standard genome sequencing and annotation.</title>
        <authorList>
            <consortium name="The Broad Institute Genomics Platform"/>
            <consortium name="The Broad Institute Genome Sequencing Center for Infectious Disease"/>
            <person name="Wu L."/>
            <person name="Ma J."/>
        </authorList>
    </citation>
    <scope>NUCLEOTIDE SEQUENCE [LARGE SCALE GENOMIC DNA]</scope>
    <source>
        <strain evidence="3">CGMCC 1.12966</strain>
    </source>
</reference>
<evidence type="ECO:0008006" key="4">
    <source>
        <dbReference type="Google" id="ProtNLM"/>
    </source>
</evidence>
<evidence type="ECO:0000313" key="2">
    <source>
        <dbReference type="EMBL" id="GHE23129.1"/>
    </source>
</evidence>
<feature type="signal peptide" evidence="1">
    <location>
        <begin position="1"/>
        <end position="22"/>
    </location>
</feature>
<dbReference type="Proteomes" id="UP000620550">
    <property type="component" value="Unassembled WGS sequence"/>
</dbReference>
<dbReference type="RefSeq" id="WP_189624639.1">
    <property type="nucleotide sequence ID" value="NZ_BNAF01000001.1"/>
</dbReference>
<gene>
    <name evidence="2" type="ORF">GCM10017764_00970</name>
</gene>
<feature type="chain" id="PRO_5045709067" description="Tetratricopeptide repeat protein" evidence="1">
    <location>
        <begin position="23"/>
        <end position="218"/>
    </location>
</feature>
<keyword evidence="3" id="KW-1185">Reference proteome</keyword>
<dbReference type="SUPFAM" id="SSF48452">
    <property type="entry name" value="TPR-like"/>
    <property type="match status" value="1"/>
</dbReference>
<proteinExistence type="predicted"/>
<evidence type="ECO:0000313" key="3">
    <source>
        <dbReference type="Proteomes" id="UP000620550"/>
    </source>
</evidence>
<evidence type="ECO:0000256" key="1">
    <source>
        <dbReference type="SAM" id="SignalP"/>
    </source>
</evidence>
<dbReference type="EMBL" id="BNAF01000001">
    <property type="protein sequence ID" value="GHE23129.1"/>
    <property type="molecule type" value="Genomic_DNA"/>
</dbReference>
<sequence>MPIKKIITVCILVLKSICTTFAQTDSLSELTQAAAHDSLKLEEQRSEGINRYHAREFDKALVYLETYYRHDSNDSITKNILADIFIKKLSIQKSGDTNFKQLITWANKYPFIKKDEKLRKIKVIESLRLGMAAFDARNYMLAEQFYNIIEEEITQSTEKKDLLALNNLHALIFNLGLKHFLDRDYRSATKLFEVGIKRYPSDPEMAKMYHKAKSKISY</sequence>
<dbReference type="InterPro" id="IPR011990">
    <property type="entry name" value="TPR-like_helical_dom_sf"/>
</dbReference>
<comment type="caution">
    <text evidence="2">The sequence shown here is derived from an EMBL/GenBank/DDBJ whole genome shotgun (WGS) entry which is preliminary data.</text>
</comment>
<organism evidence="2 3">
    <name type="scientific">Sphingobacterium griseoflavum</name>
    <dbReference type="NCBI Taxonomy" id="1474952"/>
    <lineage>
        <taxon>Bacteria</taxon>
        <taxon>Pseudomonadati</taxon>
        <taxon>Bacteroidota</taxon>
        <taxon>Sphingobacteriia</taxon>
        <taxon>Sphingobacteriales</taxon>
        <taxon>Sphingobacteriaceae</taxon>
        <taxon>Sphingobacterium</taxon>
    </lineage>
</organism>
<keyword evidence="1" id="KW-0732">Signal</keyword>
<name>A0ABQ3HSD2_9SPHI</name>
<dbReference type="Gene3D" id="1.25.40.10">
    <property type="entry name" value="Tetratricopeptide repeat domain"/>
    <property type="match status" value="1"/>
</dbReference>